<name>A0A0A9BWH3_ARUDO</name>
<reference evidence="1" key="1">
    <citation type="submission" date="2014-09" db="EMBL/GenBank/DDBJ databases">
        <authorList>
            <person name="Magalhaes I.L.F."/>
            <person name="Oliveira U."/>
            <person name="Santos F.R."/>
            <person name="Vidigal T.H.D.A."/>
            <person name="Brescovit A.D."/>
            <person name="Santos A.J."/>
        </authorList>
    </citation>
    <scope>NUCLEOTIDE SEQUENCE</scope>
    <source>
        <tissue evidence="1">Shoot tissue taken approximately 20 cm above the soil surface</tissue>
    </source>
</reference>
<dbReference type="AlphaFoldDB" id="A0A0A9BWH3"/>
<reference evidence="1" key="2">
    <citation type="journal article" date="2015" name="Data Brief">
        <title>Shoot transcriptome of the giant reed, Arundo donax.</title>
        <authorList>
            <person name="Barrero R.A."/>
            <person name="Guerrero F.D."/>
            <person name="Moolhuijzen P."/>
            <person name="Goolsby J.A."/>
            <person name="Tidwell J."/>
            <person name="Bellgard S.E."/>
            <person name="Bellgard M.I."/>
        </authorList>
    </citation>
    <scope>NUCLEOTIDE SEQUENCE</scope>
    <source>
        <tissue evidence="1">Shoot tissue taken approximately 20 cm above the soil surface</tissue>
    </source>
</reference>
<dbReference type="EMBL" id="GBRH01230274">
    <property type="protein sequence ID" value="JAD67621.1"/>
    <property type="molecule type" value="Transcribed_RNA"/>
</dbReference>
<organism evidence="1">
    <name type="scientific">Arundo donax</name>
    <name type="common">Giant reed</name>
    <name type="synonym">Donax arundinaceus</name>
    <dbReference type="NCBI Taxonomy" id="35708"/>
    <lineage>
        <taxon>Eukaryota</taxon>
        <taxon>Viridiplantae</taxon>
        <taxon>Streptophyta</taxon>
        <taxon>Embryophyta</taxon>
        <taxon>Tracheophyta</taxon>
        <taxon>Spermatophyta</taxon>
        <taxon>Magnoliopsida</taxon>
        <taxon>Liliopsida</taxon>
        <taxon>Poales</taxon>
        <taxon>Poaceae</taxon>
        <taxon>PACMAD clade</taxon>
        <taxon>Arundinoideae</taxon>
        <taxon>Arundineae</taxon>
        <taxon>Arundo</taxon>
    </lineage>
</organism>
<evidence type="ECO:0000313" key="1">
    <source>
        <dbReference type="EMBL" id="JAD67621.1"/>
    </source>
</evidence>
<sequence length="28" mass="3340">MHLWFSSTTKKKTLARTMLWFKLSLNLG</sequence>
<accession>A0A0A9BWH3</accession>
<proteinExistence type="predicted"/>
<protein>
    <submittedName>
        <fullName evidence="1">Uncharacterized protein</fullName>
    </submittedName>
</protein>